<keyword evidence="8" id="KW-1185">Reference proteome</keyword>
<feature type="transmembrane region" description="Helical" evidence="6">
    <location>
        <begin position="161"/>
        <end position="182"/>
    </location>
</feature>
<feature type="transmembrane region" description="Helical" evidence="6">
    <location>
        <begin position="212"/>
        <end position="231"/>
    </location>
</feature>
<feature type="transmembrane region" description="Helical" evidence="6">
    <location>
        <begin position="43"/>
        <end position="63"/>
    </location>
</feature>
<feature type="transmembrane region" description="Helical" evidence="6">
    <location>
        <begin position="267"/>
        <end position="286"/>
    </location>
</feature>
<dbReference type="PANTHER" id="PTHR32196">
    <property type="entry name" value="ABC TRANSPORTER PERMEASE PROTEIN YPHD-RELATED-RELATED"/>
    <property type="match status" value="1"/>
</dbReference>
<dbReference type="InterPro" id="IPR001851">
    <property type="entry name" value="ABC_transp_permease"/>
</dbReference>
<feature type="transmembrane region" description="Helical" evidence="6">
    <location>
        <begin position="70"/>
        <end position="87"/>
    </location>
</feature>
<organism evidence="7 8">
    <name type="scientific">Thermoanaerobacter pentosaceus</name>
    <dbReference type="NCBI Taxonomy" id="694059"/>
    <lineage>
        <taxon>Bacteria</taxon>
        <taxon>Bacillati</taxon>
        <taxon>Bacillota</taxon>
        <taxon>Clostridia</taxon>
        <taxon>Thermoanaerobacterales</taxon>
        <taxon>Thermoanaerobacteraceae</taxon>
        <taxon>Thermoanaerobacter</taxon>
    </lineage>
</organism>
<feature type="transmembrane region" description="Helical" evidence="6">
    <location>
        <begin position="292"/>
        <end position="311"/>
    </location>
</feature>
<dbReference type="PANTHER" id="PTHR32196:SF72">
    <property type="entry name" value="RIBOSE IMPORT PERMEASE PROTEIN RBSC"/>
    <property type="match status" value="1"/>
</dbReference>
<evidence type="ECO:0000256" key="6">
    <source>
        <dbReference type="SAM" id="Phobius"/>
    </source>
</evidence>
<sequence length="312" mass="33769">MNKDKITSVKWFAQENLLLYIIITFFILFSFIGPGFFTLNNFLVILRSMSIVTVLGLGITFVITAGEIDLSIGSVPAFSAAIFAILLEKNYPLLVGIIGATVIATLIGFVNGKIVATTNLPSIIVTLATNMISSGFAYIITHQAPIVVTNEIFIRLFGGNIFGFPIIVLWMLFLMLISYIILHLTKIGRNLAFIGENRLAAYYAGIKVGDTLVLAFLISSIYSAIAGLLGVAQSFNAAPWMLSEYMMTAIAATIIGGTSFTGGKGNIIGVALGAFFLTMLSNGFLIIGIPQWVLYLINGIIIITALSWRYLH</sequence>
<feature type="transmembrane region" description="Helical" evidence="6">
    <location>
        <begin position="93"/>
        <end position="111"/>
    </location>
</feature>
<feature type="transmembrane region" description="Helical" evidence="6">
    <location>
        <begin position="17"/>
        <end position="37"/>
    </location>
</feature>
<feature type="transmembrane region" description="Helical" evidence="6">
    <location>
        <begin position="237"/>
        <end position="255"/>
    </location>
</feature>
<dbReference type="RefSeq" id="WP_307681375.1">
    <property type="nucleotide sequence ID" value="NZ_JAURUP010000023.1"/>
</dbReference>
<evidence type="ECO:0000256" key="5">
    <source>
        <dbReference type="ARBA" id="ARBA00023136"/>
    </source>
</evidence>
<protein>
    <submittedName>
        <fullName evidence="7">Ribose/xylose/arabinose/galactoside ABC-type transport system permease subunit</fullName>
    </submittedName>
</protein>
<accession>A0ABT9M5R0</accession>
<proteinExistence type="predicted"/>
<dbReference type="Pfam" id="PF02653">
    <property type="entry name" value="BPD_transp_2"/>
    <property type="match status" value="1"/>
</dbReference>
<gene>
    <name evidence="7" type="ORF">J2S24_001975</name>
</gene>
<keyword evidence="4 6" id="KW-1133">Transmembrane helix</keyword>
<reference evidence="7 8" key="1">
    <citation type="submission" date="2023-07" db="EMBL/GenBank/DDBJ databases">
        <title>Genomic Encyclopedia of Type Strains, Phase IV (KMG-IV): sequencing the most valuable type-strain genomes for metagenomic binning, comparative biology and taxonomic classification.</title>
        <authorList>
            <person name="Goeker M."/>
        </authorList>
    </citation>
    <scope>NUCLEOTIDE SEQUENCE [LARGE SCALE GENOMIC DNA]</scope>
    <source>
        <strain evidence="7 8">DSM 25963</strain>
    </source>
</reference>
<evidence type="ECO:0000256" key="3">
    <source>
        <dbReference type="ARBA" id="ARBA00022692"/>
    </source>
</evidence>
<dbReference type="EMBL" id="JAURUP010000023">
    <property type="protein sequence ID" value="MDP9751464.1"/>
    <property type="molecule type" value="Genomic_DNA"/>
</dbReference>
<name>A0ABT9M5R0_9THEO</name>
<evidence type="ECO:0000313" key="8">
    <source>
        <dbReference type="Proteomes" id="UP001223886"/>
    </source>
</evidence>
<dbReference type="CDD" id="cd06579">
    <property type="entry name" value="TM_PBP1_transp_AraH_like"/>
    <property type="match status" value="1"/>
</dbReference>
<keyword evidence="2" id="KW-1003">Cell membrane</keyword>
<evidence type="ECO:0000313" key="7">
    <source>
        <dbReference type="EMBL" id="MDP9751464.1"/>
    </source>
</evidence>
<feature type="transmembrane region" description="Helical" evidence="6">
    <location>
        <begin position="123"/>
        <end position="141"/>
    </location>
</feature>
<comment type="caution">
    <text evidence="7">The sequence shown here is derived from an EMBL/GenBank/DDBJ whole genome shotgun (WGS) entry which is preliminary data.</text>
</comment>
<evidence type="ECO:0000256" key="4">
    <source>
        <dbReference type="ARBA" id="ARBA00022989"/>
    </source>
</evidence>
<comment type="subcellular location">
    <subcellularLocation>
        <location evidence="1">Cell membrane</location>
        <topology evidence="1">Multi-pass membrane protein</topology>
    </subcellularLocation>
</comment>
<evidence type="ECO:0000256" key="2">
    <source>
        <dbReference type="ARBA" id="ARBA00022475"/>
    </source>
</evidence>
<dbReference type="Proteomes" id="UP001223886">
    <property type="component" value="Unassembled WGS sequence"/>
</dbReference>
<keyword evidence="5 6" id="KW-0472">Membrane</keyword>
<evidence type="ECO:0000256" key="1">
    <source>
        <dbReference type="ARBA" id="ARBA00004651"/>
    </source>
</evidence>
<keyword evidence="3 6" id="KW-0812">Transmembrane</keyword>